<accession>A0A365H0H4</accession>
<comment type="catalytic activity">
    <reaction evidence="23">
        <text>tetradecanoyl-CoA + H2O = tetradecanoate + CoA + H(+)</text>
        <dbReference type="Rhea" id="RHEA:40119"/>
        <dbReference type="ChEBI" id="CHEBI:15377"/>
        <dbReference type="ChEBI" id="CHEBI:15378"/>
        <dbReference type="ChEBI" id="CHEBI:30807"/>
        <dbReference type="ChEBI" id="CHEBI:57287"/>
        <dbReference type="ChEBI" id="CHEBI:57385"/>
    </reaction>
    <physiologicalReaction direction="left-to-right" evidence="23">
        <dbReference type="Rhea" id="RHEA:40120"/>
    </physiologicalReaction>
</comment>
<evidence type="ECO:0000256" key="19">
    <source>
        <dbReference type="ARBA" id="ARBA00047588"/>
    </source>
</evidence>
<dbReference type="GO" id="GO:0016787">
    <property type="term" value="F:hydrolase activity"/>
    <property type="evidence" value="ECO:0007669"/>
    <property type="project" value="UniProtKB-KW"/>
</dbReference>
<evidence type="ECO:0000256" key="13">
    <source>
        <dbReference type="ARBA" id="ARBA00035852"/>
    </source>
</evidence>
<dbReference type="SUPFAM" id="SSF54637">
    <property type="entry name" value="Thioesterase/thiol ester dehydrase-isomerase"/>
    <property type="match status" value="1"/>
</dbReference>
<evidence type="ECO:0000313" key="27">
    <source>
        <dbReference type="Proteomes" id="UP000251891"/>
    </source>
</evidence>
<name>A0A365H0H4_9ACTN</name>
<evidence type="ECO:0000256" key="5">
    <source>
        <dbReference type="ARBA" id="ARBA00022490"/>
    </source>
</evidence>
<dbReference type="GO" id="GO:0005737">
    <property type="term" value="C:cytoplasm"/>
    <property type="evidence" value="ECO:0007669"/>
    <property type="project" value="UniProtKB-SubCell"/>
</dbReference>
<keyword evidence="9" id="KW-0809">Transit peptide</keyword>
<keyword evidence="8" id="KW-0276">Fatty acid metabolism</keyword>
<evidence type="ECO:0000259" key="25">
    <source>
        <dbReference type="Pfam" id="PF03061"/>
    </source>
</evidence>
<keyword evidence="10" id="KW-0443">Lipid metabolism</keyword>
<feature type="compositionally biased region" description="Polar residues" evidence="24">
    <location>
        <begin position="39"/>
        <end position="49"/>
    </location>
</feature>
<keyword evidence="12" id="KW-0966">Cell projection</keyword>
<evidence type="ECO:0000256" key="22">
    <source>
        <dbReference type="ARBA" id="ARBA00048074"/>
    </source>
</evidence>
<dbReference type="PANTHER" id="PTHR12418:SF19">
    <property type="entry name" value="ACYL-COENZYME A THIOESTERASE THEM4"/>
    <property type="match status" value="1"/>
</dbReference>
<comment type="catalytic activity">
    <reaction evidence="14">
        <text>(9Z)-octadecenoyl-CoA + H2O = (9Z)-octadecenoate + CoA + H(+)</text>
        <dbReference type="Rhea" id="RHEA:40139"/>
        <dbReference type="ChEBI" id="CHEBI:15377"/>
        <dbReference type="ChEBI" id="CHEBI:15378"/>
        <dbReference type="ChEBI" id="CHEBI:30823"/>
        <dbReference type="ChEBI" id="CHEBI:57287"/>
        <dbReference type="ChEBI" id="CHEBI:57387"/>
    </reaction>
    <physiologicalReaction direction="left-to-right" evidence="14">
        <dbReference type="Rhea" id="RHEA:40140"/>
    </physiologicalReaction>
</comment>
<dbReference type="EMBL" id="QLYX01000013">
    <property type="protein sequence ID" value="RAY12518.1"/>
    <property type="molecule type" value="Genomic_DNA"/>
</dbReference>
<keyword evidence="4" id="KW-1003">Cell membrane</keyword>
<reference evidence="26 27" key="1">
    <citation type="submission" date="2018-06" db="EMBL/GenBank/DDBJ databases">
        <title>Actinomadura craniellae sp. nov. isolated from marine sponge Craniella sp.</title>
        <authorList>
            <person name="Li L."/>
            <person name="Xu Q.H."/>
            <person name="Lin H.W."/>
            <person name="Lu Y.H."/>
        </authorList>
    </citation>
    <scope>NUCLEOTIDE SEQUENCE [LARGE SCALE GENOMIC DNA]</scope>
    <source>
        <strain evidence="26 27">LHW63021</strain>
    </source>
</reference>
<evidence type="ECO:0000256" key="14">
    <source>
        <dbReference type="ARBA" id="ARBA00037002"/>
    </source>
</evidence>
<evidence type="ECO:0000256" key="10">
    <source>
        <dbReference type="ARBA" id="ARBA00023098"/>
    </source>
</evidence>
<keyword evidence="5" id="KW-0963">Cytoplasm</keyword>
<dbReference type="Pfam" id="PF03061">
    <property type="entry name" value="4HBT"/>
    <property type="match status" value="1"/>
</dbReference>
<dbReference type="InterPro" id="IPR052365">
    <property type="entry name" value="THEM4/THEM5_acyl-CoA_thioest"/>
</dbReference>
<comment type="similarity">
    <text evidence="15">Belongs to the THEM4/THEM5 thioesterase family.</text>
</comment>
<keyword evidence="7" id="KW-0378">Hydrolase</keyword>
<dbReference type="GO" id="GO:0006631">
    <property type="term" value="P:fatty acid metabolic process"/>
    <property type="evidence" value="ECO:0007669"/>
    <property type="project" value="UniProtKB-KW"/>
</dbReference>
<evidence type="ECO:0000313" key="26">
    <source>
        <dbReference type="EMBL" id="RAY12518.1"/>
    </source>
</evidence>
<dbReference type="EC" id="3.1.2.2" evidence="16"/>
<dbReference type="InterPro" id="IPR006683">
    <property type="entry name" value="Thioestr_dom"/>
</dbReference>
<comment type="subcellular location">
    <subcellularLocation>
        <location evidence="3">Cell projection</location>
        <location evidence="3">Ruffle membrane</location>
    </subcellularLocation>
    <subcellularLocation>
        <location evidence="2">Cytoplasm</location>
    </subcellularLocation>
    <subcellularLocation>
        <location evidence="1">Membrane</location>
        <topology evidence="1">Peripheral membrane protein</topology>
    </subcellularLocation>
</comment>
<feature type="region of interest" description="Disordered" evidence="24">
    <location>
        <begin position="16"/>
        <end position="49"/>
    </location>
</feature>
<dbReference type="Gene3D" id="3.10.129.10">
    <property type="entry name" value="Hotdog Thioesterase"/>
    <property type="match status" value="1"/>
</dbReference>
<keyword evidence="11" id="KW-0472">Membrane</keyword>
<evidence type="ECO:0000256" key="6">
    <source>
        <dbReference type="ARBA" id="ARBA00022703"/>
    </source>
</evidence>
<evidence type="ECO:0000256" key="12">
    <source>
        <dbReference type="ARBA" id="ARBA00023273"/>
    </source>
</evidence>
<proteinExistence type="inferred from homology"/>
<keyword evidence="6" id="KW-0053">Apoptosis</keyword>
<keyword evidence="27" id="KW-1185">Reference proteome</keyword>
<evidence type="ECO:0000256" key="9">
    <source>
        <dbReference type="ARBA" id="ARBA00022946"/>
    </source>
</evidence>
<evidence type="ECO:0000256" key="16">
    <source>
        <dbReference type="ARBA" id="ARBA00038848"/>
    </source>
</evidence>
<evidence type="ECO:0000256" key="7">
    <source>
        <dbReference type="ARBA" id="ARBA00022801"/>
    </source>
</evidence>
<evidence type="ECO:0000256" key="17">
    <source>
        <dbReference type="ARBA" id="ARBA00040123"/>
    </source>
</evidence>
<dbReference type="CDD" id="cd03443">
    <property type="entry name" value="PaaI_thioesterase"/>
    <property type="match status" value="1"/>
</dbReference>
<dbReference type="InterPro" id="IPR029069">
    <property type="entry name" value="HotDog_dom_sf"/>
</dbReference>
<comment type="caution">
    <text evidence="26">The sequence shown here is derived from an EMBL/GenBank/DDBJ whole genome shotgun (WGS) entry which is preliminary data.</text>
</comment>
<evidence type="ECO:0000256" key="4">
    <source>
        <dbReference type="ARBA" id="ARBA00022475"/>
    </source>
</evidence>
<comment type="catalytic activity">
    <reaction evidence="21">
        <text>decanoyl-CoA + H2O = decanoate + CoA + H(+)</text>
        <dbReference type="Rhea" id="RHEA:40059"/>
        <dbReference type="ChEBI" id="CHEBI:15377"/>
        <dbReference type="ChEBI" id="CHEBI:15378"/>
        <dbReference type="ChEBI" id="CHEBI:27689"/>
        <dbReference type="ChEBI" id="CHEBI:57287"/>
        <dbReference type="ChEBI" id="CHEBI:61430"/>
    </reaction>
    <physiologicalReaction direction="left-to-right" evidence="21">
        <dbReference type="Rhea" id="RHEA:40060"/>
    </physiologicalReaction>
</comment>
<evidence type="ECO:0000256" key="18">
    <source>
        <dbReference type="ARBA" id="ARBA00043210"/>
    </source>
</evidence>
<comment type="catalytic activity">
    <reaction evidence="20">
        <text>hexadecanoyl-CoA + H2O = hexadecanoate + CoA + H(+)</text>
        <dbReference type="Rhea" id="RHEA:16645"/>
        <dbReference type="ChEBI" id="CHEBI:7896"/>
        <dbReference type="ChEBI" id="CHEBI:15377"/>
        <dbReference type="ChEBI" id="CHEBI:15378"/>
        <dbReference type="ChEBI" id="CHEBI:57287"/>
        <dbReference type="ChEBI" id="CHEBI:57379"/>
        <dbReference type="EC" id="3.1.2.2"/>
    </reaction>
    <physiologicalReaction direction="left-to-right" evidence="20">
        <dbReference type="Rhea" id="RHEA:16646"/>
    </physiologicalReaction>
</comment>
<evidence type="ECO:0000256" key="24">
    <source>
        <dbReference type="SAM" id="MobiDB-lite"/>
    </source>
</evidence>
<evidence type="ECO:0000256" key="15">
    <source>
        <dbReference type="ARBA" id="ARBA00038456"/>
    </source>
</evidence>
<feature type="domain" description="Thioesterase" evidence="25">
    <location>
        <begin position="181"/>
        <end position="252"/>
    </location>
</feature>
<evidence type="ECO:0000256" key="11">
    <source>
        <dbReference type="ARBA" id="ARBA00023136"/>
    </source>
</evidence>
<dbReference type="AlphaFoldDB" id="A0A365H0H4"/>
<dbReference type="PANTHER" id="PTHR12418">
    <property type="entry name" value="ACYL-COENZYME A THIOESTERASE THEM4"/>
    <property type="match status" value="1"/>
</dbReference>
<evidence type="ECO:0000256" key="23">
    <source>
        <dbReference type="ARBA" id="ARBA00048180"/>
    </source>
</evidence>
<dbReference type="GO" id="GO:0016020">
    <property type="term" value="C:membrane"/>
    <property type="evidence" value="ECO:0007669"/>
    <property type="project" value="UniProtKB-SubCell"/>
</dbReference>
<organism evidence="26 27">
    <name type="scientific">Actinomadura craniellae</name>
    <dbReference type="NCBI Taxonomy" id="2231787"/>
    <lineage>
        <taxon>Bacteria</taxon>
        <taxon>Bacillati</taxon>
        <taxon>Actinomycetota</taxon>
        <taxon>Actinomycetes</taxon>
        <taxon>Streptosporangiales</taxon>
        <taxon>Thermomonosporaceae</taxon>
        <taxon>Actinomadura</taxon>
    </lineage>
</organism>
<protein>
    <recommendedName>
        <fullName evidence="17">Acyl-coenzyme A thioesterase THEM4</fullName>
        <ecNumber evidence="16">3.1.2.2</ecNumber>
    </recommendedName>
    <alternativeName>
        <fullName evidence="18">Thioesterase superfamily member 4</fullName>
    </alternativeName>
</protein>
<evidence type="ECO:0000256" key="2">
    <source>
        <dbReference type="ARBA" id="ARBA00004496"/>
    </source>
</evidence>
<evidence type="ECO:0000256" key="21">
    <source>
        <dbReference type="ARBA" id="ARBA00047969"/>
    </source>
</evidence>
<gene>
    <name evidence="26" type="ORF">DPM19_25670</name>
</gene>
<comment type="catalytic activity">
    <reaction evidence="19">
        <text>octanoyl-CoA + H2O = octanoate + CoA + H(+)</text>
        <dbReference type="Rhea" id="RHEA:30143"/>
        <dbReference type="ChEBI" id="CHEBI:15377"/>
        <dbReference type="ChEBI" id="CHEBI:15378"/>
        <dbReference type="ChEBI" id="CHEBI:25646"/>
        <dbReference type="ChEBI" id="CHEBI:57287"/>
        <dbReference type="ChEBI" id="CHEBI:57386"/>
    </reaction>
    <physiologicalReaction direction="left-to-right" evidence="19">
        <dbReference type="Rhea" id="RHEA:30144"/>
    </physiologicalReaction>
</comment>
<evidence type="ECO:0000256" key="20">
    <source>
        <dbReference type="ARBA" id="ARBA00047734"/>
    </source>
</evidence>
<evidence type="ECO:0000256" key="3">
    <source>
        <dbReference type="ARBA" id="ARBA00004632"/>
    </source>
</evidence>
<comment type="catalytic activity">
    <reaction evidence="22">
        <text>dodecanoyl-CoA + H2O = dodecanoate + CoA + H(+)</text>
        <dbReference type="Rhea" id="RHEA:30135"/>
        <dbReference type="ChEBI" id="CHEBI:15377"/>
        <dbReference type="ChEBI" id="CHEBI:15378"/>
        <dbReference type="ChEBI" id="CHEBI:18262"/>
        <dbReference type="ChEBI" id="CHEBI:57287"/>
        <dbReference type="ChEBI" id="CHEBI:57375"/>
    </reaction>
    <physiologicalReaction direction="left-to-right" evidence="22">
        <dbReference type="Rhea" id="RHEA:30136"/>
    </physiologicalReaction>
</comment>
<comment type="catalytic activity">
    <reaction evidence="13">
        <text>(5Z,8Z,11Z,14Z)-eicosatetraenoyl-CoA + H2O = (5Z,8Z,11Z,14Z)-eicosatetraenoate + CoA + H(+)</text>
        <dbReference type="Rhea" id="RHEA:40151"/>
        <dbReference type="ChEBI" id="CHEBI:15377"/>
        <dbReference type="ChEBI" id="CHEBI:15378"/>
        <dbReference type="ChEBI" id="CHEBI:32395"/>
        <dbReference type="ChEBI" id="CHEBI:57287"/>
        <dbReference type="ChEBI" id="CHEBI:57368"/>
    </reaction>
    <physiologicalReaction direction="left-to-right" evidence="13">
        <dbReference type="Rhea" id="RHEA:40152"/>
    </physiologicalReaction>
</comment>
<dbReference type="Proteomes" id="UP000251891">
    <property type="component" value="Unassembled WGS sequence"/>
</dbReference>
<evidence type="ECO:0000256" key="1">
    <source>
        <dbReference type="ARBA" id="ARBA00004170"/>
    </source>
</evidence>
<sequence length="266" mass="27847">MGQTYRLPSLFARISDSGPDRPAAGVSLVNSAPGRRNGNLESDSNGTTVGDSVETLAEIMARVMRERQADALTEERAAVRAALADEVRGLIEATVFTGVDDAEIDAVRAEVAALTARLSAVRRSTPPTSVDGLYGLDSQIANPVSGALNPVAPPVRIETLPGGGAYAEFTLSHVYEGPPHMVHGGVSALILDQLLGLAAAANGTPGMTATLSLTYRRPTLLGVPLRAEARVARVEGRKRFVDAQVLDPDGKVTIEATAMFVQPRVG</sequence>
<evidence type="ECO:0000256" key="8">
    <source>
        <dbReference type="ARBA" id="ARBA00022832"/>
    </source>
</evidence>